<dbReference type="SUPFAM" id="SSF52833">
    <property type="entry name" value="Thioredoxin-like"/>
    <property type="match status" value="1"/>
</dbReference>
<dbReference type="EMBL" id="ABCK01000016">
    <property type="protein sequence ID" value="EDM26490.1"/>
    <property type="molecule type" value="Genomic_DNA"/>
</dbReference>
<evidence type="ECO:0000259" key="2">
    <source>
        <dbReference type="PROSITE" id="PS51352"/>
    </source>
</evidence>
<dbReference type="Proteomes" id="UP000004947">
    <property type="component" value="Unassembled WGS sequence"/>
</dbReference>
<dbReference type="InterPro" id="IPR047262">
    <property type="entry name" value="PRX-like1"/>
</dbReference>
<dbReference type="PANTHER" id="PTHR43640">
    <property type="entry name" value="OS07G0260300 PROTEIN"/>
    <property type="match status" value="1"/>
</dbReference>
<dbReference type="AlphaFoldDB" id="A6DPJ4"/>
<keyword evidence="4" id="KW-1185">Reference proteome</keyword>
<dbReference type="PROSITE" id="PS51352">
    <property type="entry name" value="THIOREDOXIN_2"/>
    <property type="match status" value="1"/>
</dbReference>
<dbReference type="eggNOG" id="COG1225">
    <property type="taxonomic scope" value="Bacteria"/>
</dbReference>
<dbReference type="Gene3D" id="3.40.30.10">
    <property type="entry name" value="Glutaredoxin"/>
    <property type="match status" value="1"/>
</dbReference>
<feature type="chain" id="PRO_5002691317" description="Thioredoxin domain-containing protein" evidence="1">
    <location>
        <begin position="19"/>
        <end position="195"/>
    </location>
</feature>
<feature type="domain" description="Thioredoxin" evidence="2">
    <location>
        <begin position="15"/>
        <end position="175"/>
    </location>
</feature>
<sequence length="195" mass="20986">MKKIFLFIMIAVSTTLFAKNAPSFELKDSTGKTHSLSDYKDKIVVLEFVNYSCPFVKKHYDASGNIPSLQKAYKDKGVIWLSVCSSAEGKQGNFSASELTKLHAKNGAQPSAYLIDDSGVVGKAYGAKVTPHIFIIDKSGSLVYQGGIDSKKSTKAGDIASAEPYVKNALNELLAGKPVSTTKTKAYGCGIKYVK</sequence>
<dbReference type="CDD" id="cd02969">
    <property type="entry name" value="PRX_like1"/>
    <property type="match status" value="1"/>
</dbReference>
<dbReference type="InterPro" id="IPR036249">
    <property type="entry name" value="Thioredoxin-like_sf"/>
</dbReference>
<accession>A6DPJ4</accession>
<organism evidence="3 4">
    <name type="scientific">Lentisphaera araneosa HTCC2155</name>
    <dbReference type="NCBI Taxonomy" id="313628"/>
    <lineage>
        <taxon>Bacteria</taxon>
        <taxon>Pseudomonadati</taxon>
        <taxon>Lentisphaerota</taxon>
        <taxon>Lentisphaeria</taxon>
        <taxon>Lentisphaerales</taxon>
        <taxon>Lentisphaeraceae</taxon>
        <taxon>Lentisphaera</taxon>
    </lineage>
</organism>
<protein>
    <recommendedName>
        <fullName evidence="2">Thioredoxin domain-containing protein</fullName>
    </recommendedName>
</protein>
<dbReference type="InterPro" id="IPR000866">
    <property type="entry name" value="AhpC/TSA"/>
</dbReference>
<name>A6DPJ4_9BACT</name>
<feature type="signal peptide" evidence="1">
    <location>
        <begin position="1"/>
        <end position="18"/>
    </location>
</feature>
<reference evidence="3 4" key="1">
    <citation type="journal article" date="2010" name="J. Bacteriol.">
        <title>Genome sequence of Lentisphaera araneosa HTCC2155T, the type species of the order Lentisphaerales in the phylum Lentisphaerae.</title>
        <authorList>
            <person name="Thrash J.C."/>
            <person name="Cho J.C."/>
            <person name="Vergin K.L."/>
            <person name="Morris R.M."/>
            <person name="Giovannoni S.J."/>
        </authorList>
    </citation>
    <scope>NUCLEOTIDE SEQUENCE [LARGE SCALE GENOMIC DNA]</scope>
    <source>
        <strain evidence="3 4">HTCC2155</strain>
    </source>
</reference>
<dbReference type="GO" id="GO:0016209">
    <property type="term" value="F:antioxidant activity"/>
    <property type="evidence" value="ECO:0007669"/>
    <property type="project" value="InterPro"/>
</dbReference>
<evidence type="ECO:0000313" key="3">
    <source>
        <dbReference type="EMBL" id="EDM26490.1"/>
    </source>
</evidence>
<comment type="caution">
    <text evidence="3">The sequence shown here is derived from an EMBL/GenBank/DDBJ whole genome shotgun (WGS) entry which is preliminary data.</text>
</comment>
<dbReference type="PANTHER" id="PTHR43640:SF1">
    <property type="entry name" value="THIOREDOXIN-DEPENDENT PEROXIREDOXIN"/>
    <property type="match status" value="1"/>
</dbReference>
<gene>
    <name evidence="3" type="ORF">LNTAR_05929</name>
</gene>
<dbReference type="GO" id="GO:0016491">
    <property type="term" value="F:oxidoreductase activity"/>
    <property type="evidence" value="ECO:0007669"/>
    <property type="project" value="InterPro"/>
</dbReference>
<dbReference type="RefSeq" id="WP_007279776.1">
    <property type="nucleotide sequence ID" value="NZ_ABCK01000016.1"/>
</dbReference>
<keyword evidence="1" id="KW-0732">Signal</keyword>
<evidence type="ECO:0000313" key="4">
    <source>
        <dbReference type="Proteomes" id="UP000004947"/>
    </source>
</evidence>
<evidence type="ECO:0000256" key="1">
    <source>
        <dbReference type="SAM" id="SignalP"/>
    </source>
</evidence>
<dbReference type="InterPro" id="IPR013766">
    <property type="entry name" value="Thioredoxin_domain"/>
</dbReference>
<proteinExistence type="predicted"/>
<dbReference type="OrthoDB" id="9781543at2"/>
<dbReference type="Pfam" id="PF00578">
    <property type="entry name" value="AhpC-TSA"/>
    <property type="match status" value="1"/>
</dbReference>
<dbReference type="STRING" id="313628.LNTAR_05929"/>